<sequence>MDICKRSTLGTMELQNIGEKRQCQKFRFWRRKGQSV</sequence>
<dbReference type="EMBL" id="OE193186">
    <property type="protein sequence ID" value="CAD7579679.1"/>
    <property type="molecule type" value="Genomic_DNA"/>
</dbReference>
<dbReference type="AlphaFoldDB" id="A0A7R9JI27"/>
<organism evidence="1">
    <name type="scientific">Timema californicum</name>
    <name type="common">California timema</name>
    <name type="synonym">Walking stick</name>
    <dbReference type="NCBI Taxonomy" id="61474"/>
    <lineage>
        <taxon>Eukaryota</taxon>
        <taxon>Metazoa</taxon>
        <taxon>Ecdysozoa</taxon>
        <taxon>Arthropoda</taxon>
        <taxon>Hexapoda</taxon>
        <taxon>Insecta</taxon>
        <taxon>Pterygota</taxon>
        <taxon>Neoptera</taxon>
        <taxon>Polyneoptera</taxon>
        <taxon>Phasmatodea</taxon>
        <taxon>Timematodea</taxon>
        <taxon>Timematoidea</taxon>
        <taxon>Timematidae</taxon>
        <taxon>Timema</taxon>
    </lineage>
</organism>
<reference evidence="1" key="1">
    <citation type="submission" date="2020-11" db="EMBL/GenBank/DDBJ databases">
        <authorList>
            <person name="Tran Van P."/>
        </authorList>
    </citation>
    <scope>NUCLEOTIDE SEQUENCE</scope>
</reference>
<evidence type="ECO:0000313" key="1">
    <source>
        <dbReference type="EMBL" id="CAD7579679.1"/>
    </source>
</evidence>
<accession>A0A7R9JI27</accession>
<proteinExistence type="predicted"/>
<protein>
    <submittedName>
        <fullName evidence="1">(California timema) hypothetical protein</fullName>
    </submittedName>
</protein>
<name>A0A7R9JI27_TIMCA</name>
<gene>
    <name evidence="1" type="ORF">TCMB3V08_LOCUS12212</name>
</gene>